<evidence type="ECO:0000256" key="2">
    <source>
        <dbReference type="SAM" id="Phobius"/>
    </source>
</evidence>
<dbReference type="SUPFAM" id="SSF101898">
    <property type="entry name" value="NHL repeat"/>
    <property type="match status" value="1"/>
</dbReference>
<reference evidence="4" key="1">
    <citation type="submission" date="2020-08" db="EMBL/GenBank/DDBJ databases">
        <title>A bifunctional nitrone conjugated secondary metabolite targeting the ribosome.</title>
        <authorList>
            <person name="Limbrick E.M."/>
            <person name="Graf M."/>
            <person name="Derewacz D.K."/>
            <person name="Nguyen F."/>
            <person name="Spraggins J.M."/>
            <person name="Wieland M."/>
            <person name="Ynigez-Gutierrez A.E."/>
            <person name="Reisman B.J."/>
            <person name="Zinshteyn B."/>
            <person name="McCulloch K."/>
            <person name="Iverson T.M."/>
            <person name="Green R."/>
            <person name="Wilson D.N."/>
            <person name="Bachmann B.O."/>
        </authorList>
    </citation>
    <scope>NUCLEOTIDE SEQUENCE</scope>
    <source>
        <strain evidence="4">Africana</strain>
    </source>
</reference>
<sequence>MTNPGPPRHPRRRWPGVGVAAATVAAVVVAPGAAVADPVAGLAPTPGTPVCQIRDDRLTEISGLVATDDGFVVVNDGAEEESRRRIFFLDARCAVVRTVRYPSRPRDTEDLAVGADGTIWVADIGDNDRARRTVALWKLPPGASRPVLHRMTYPDGAHDAEALLVDGAGRPLIVTKQGGSAGLYRPALPLRAGGTVPLARVGQVRLPSTTTRNPYSFVGRGVVTGAASAPDGRRVVLRTYADAFAFDVASGDLVAALTTGRPSSIPLPDEPQGESVSFSRDGRSLLTVSETANQPPGTRPRILRYTLPPRPTPSLPRTGPAPAGTGRADDRGADDRGADDRDGDGGADDGGAAGRGSRDRAERGGTAPLLVGGVAAALALLALGMATARGARRGGR</sequence>
<accession>A0A7D6CGI5</accession>
<evidence type="ECO:0000256" key="1">
    <source>
        <dbReference type="SAM" id="MobiDB-lite"/>
    </source>
</evidence>
<feature type="compositionally biased region" description="Polar residues" evidence="1">
    <location>
        <begin position="286"/>
        <end position="296"/>
    </location>
</feature>
<name>A0A7D6CGI5_9ACTN</name>
<evidence type="ECO:0000313" key="4">
    <source>
        <dbReference type="EMBL" id="QLK00974.1"/>
    </source>
</evidence>
<feature type="chain" id="PRO_5028459221" description="Esterase-like activity of phytase family protein" evidence="3">
    <location>
        <begin position="37"/>
        <end position="396"/>
    </location>
</feature>
<keyword evidence="2" id="KW-0472">Membrane</keyword>
<evidence type="ECO:0008006" key="5">
    <source>
        <dbReference type="Google" id="ProtNLM"/>
    </source>
</evidence>
<dbReference type="AlphaFoldDB" id="A0A7D6CGI5"/>
<gene>
    <name evidence="4" type="ORF">HZU44_13860</name>
</gene>
<proteinExistence type="predicted"/>
<protein>
    <recommendedName>
        <fullName evidence="5">Esterase-like activity of phytase family protein</fullName>
    </recommendedName>
</protein>
<dbReference type="EMBL" id="CP058905">
    <property type="protein sequence ID" value="QLK00974.1"/>
    <property type="molecule type" value="Genomic_DNA"/>
</dbReference>
<feature type="compositionally biased region" description="Basic and acidic residues" evidence="1">
    <location>
        <begin position="327"/>
        <end position="344"/>
    </location>
</feature>
<feature type="transmembrane region" description="Helical" evidence="2">
    <location>
        <begin position="367"/>
        <end position="388"/>
    </location>
</feature>
<keyword evidence="3" id="KW-0732">Signal</keyword>
<feature type="compositionally biased region" description="Low complexity" evidence="1">
    <location>
        <begin position="315"/>
        <end position="326"/>
    </location>
</feature>
<keyword evidence="2" id="KW-0812">Transmembrane</keyword>
<organism evidence="4">
    <name type="scientific">Micromonospora carbonacea</name>
    <dbReference type="NCBI Taxonomy" id="47853"/>
    <lineage>
        <taxon>Bacteria</taxon>
        <taxon>Bacillati</taxon>
        <taxon>Actinomycetota</taxon>
        <taxon>Actinomycetes</taxon>
        <taxon>Micromonosporales</taxon>
        <taxon>Micromonosporaceae</taxon>
        <taxon>Micromonospora</taxon>
    </lineage>
</organism>
<keyword evidence="2" id="KW-1133">Transmembrane helix</keyword>
<evidence type="ECO:0000256" key="3">
    <source>
        <dbReference type="SAM" id="SignalP"/>
    </source>
</evidence>
<feature type="signal peptide" evidence="3">
    <location>
        <begin position="1"/>
        <end position="36"/>
    </location>
</feature>
<feature type="region of interest" description="Disordered" evidence="1">
    <location>
        <begin position="260"/>
        <end position="365"/>
    </location>
</feature>